<protein>
    <recommendedName>
        <fullName evidence="9">Methyl-accepting transducer domain-containing protein</fullName>
    </recommendedName>
</protein>
<dbReference type="Pfam" id="PF12729">
    <property type="entry name" value="4HB_MCP_1"/>
    <property type="match status" value="1"/>
</dbReference>
<evidence type="ECO:0000256" key="6">
    <source>
        <dbReference type="ARBA" id="ARBA00029447"/>
    </source>
</evidence>
<reference evidence="11" key="1">
    <citation type="submission" date="2018-02" db="EMBL/GenBank/DDBJ databases">
        <authorList>
            <person name="O'Hara-Hanley K."/>
            <person name="Soby S."/>
        </authorList>
    </citation>
    <scope>NUCLEOTIDE SEQUENCE [LARGE SCALE GENOMIC DNA]</scope>
    <source>
        <strain evidence="11">MWU14-2602</strain>
    </source>
</reference>
<feature type="domain" description="Methyl-accepting transducer" evidence="9">
    <location>
        <begin position="277"/>
        <end position="513"/>
    </location>
</feature>
<comment type="subcellular location">
    <subcellularLocation>
        <location evidence="1">Membrane</location>
        <topology evidence="1">Multi-pass membrane protein</topology>
    </subcellularLocation>
</comment>
<evidence type="ECO:0000256" key="7">
    <source>
        <dbReference type="PROSITE-ProRule" id="PRU00284"/>
    </source>
</evidence>
<keyword evidence="11" id="KW-1185">Reference proteome</keyword>
<evidence type="ECO:0000256" key="4">
    <source>
        <dbReference type="ARBA" id="ARBA00023136"/>
    </source>
</evidence>
<dbReference type="OrthoDB" id="2489132at2"/>
<evidence type="ECO:0000259" key="9">
    <source>
        <dbReference type="PROSITE" id="PS50111"/>
    </source>
</evidence>
<dbReference type="PANTHER" id="PTHR32089:SF119">
    <property type="entry name" value="METHYL-ACCEPTING CHEMOTAXIS PROTEIN CTPL"/>
    <property type="match status" value="1"/>
</dbReference>
<dbReference type="SUPFAM" id="SSF58104">
    <property type="entry name" value="Methyl-accepting chemotaxis protein (MCP) signaling domain"/>
    <property type="match status" value="1"/>
</dbReference>
<name>A0A2S5DC33_9NEIS</name>
<organism evidence="10 11">
    <name type="scientific">Chromobacterium alticapitis</name>
    <dbReference type="NCBI Taxonomy" id="2073169"/>
    <lineage>
        <taxon>Bacteria</taxon>
        <taxon>Pseudomonadati</taxon>
        <taxon>Pseudomonadota</taxon>
        <taxon>Betaproteobacteria</taxon>
        <taxon>Neisseriales</taxon>
        <taxon>Chromobacteriaceae</taxon>
        <taxon>Chromobacterium</taxon>
    </lineage>
</organism>
<dbReference type="PANTHER" id="PTHR32089">
    <property type="entry name" value="METHYL-ACCEPTING CHEMOTAXIS PROTEIN MCPB"/>
    <property type="match status" value="1"/>
</dbReference>
<dbReference type="GO" id="GO:0007165">
    <property type="term" value="P:signal transduction"/>
    <property type="evidence" value="ECO:0007669"/>
    <property type="project" value="UniProtKB-KW"/>
</dbReference>
<proteinExistence type="inferred from homology"/>
<comment type="similarity">
    <text evidence="6">Belongs to the methyl-accepting chemotaxis (MCP) protein family.</text>
</comment>
<keyword evidence="4 8" id="KW-0472">Membrane</keyword>
<feature type="transmembrane region" description="Helical" evidence="8">
    <location>
        <begin position="192"/>
        <end position="215"/>
    </location>
</feature>
<dbReference type="InterPro" id="IPR004089">
    <property type="entry name" value="MCPsignal_dom"/>
</dbReference>
<dbReference type="PRINTS" id="PR00260">
    <property type="entry name" value="CHEMTRNSDUCR"/>
</dbReference>
<gene>
    <name evidence="10" type="ORF">C2I19_18325</name>
</gene>
<keyword evidence="5 7" id="KW-0807">Transducer</keyword>
<dbReference type="SMART" id="SM00283">
    <property type="entry name" value="MA"/>
    <property type="match status" value="1"/>
</dbReference>
<dbReference type="EMBL" id="PQWB01000117">
    <property type="protein sequence ID" value="POZ60552.1"/>
    <property type="molecule type" value="Genomic_DNA"/>
</dbReference>
<dbReference type="InterPro" id="IPR004090">
    <property type="entry name" value="Chemotax_Me-accpt_rcpt"/>
</dbReference>
<evidence type="ECO:0000256" key="8">
    <source>
        <dbReference type="SAM" id="Phobius"/>
    </source>
</evidence>
<evidence type="ECO:0000313" key="11">
    <source>
        <dbReference type="Proteomes" id="UP000237082"/>
    </source>
</evidence>
<accession>A0A2S5DC33</accession>
<dbReference type="Pfam" id="PF00015">
    <property type="entry name" value="MCPsignal"/>
    <property type="match status" value="1"/>
</dbReference>
<sequence>MKNWKVSSQLLLLTGLMALLILAVGLLGLSGMSDTTARLQTVYQDRTVPLVQLGKIARWHRASLQRLKLVNELYKQGPAGVSRAQAELAMLRQGRGLIDEQWRAYRSTLMTDEENRLIAVYEQHMPQFRQQVYDRVLDAPAGAPLPADIQQALYDEQNSEGAQVMRVIEQLCDLQERVAASEFAAAQDHYQWTHLLSLALIAGALLLGGCASLAIRRNLLAQLGCEPAELNRISRAIAAGDLSQRLAAPEGDSRSVLSSVRDMQRTLHQLIGNMVDGVARTSEAISQMSSSASQIGGAVQQQNESSATMAAAVEEMLTAIGQIADGARRGHDRCLAAGELAQQGARQAQDSARDMLQLYDSVQQSSQELAELNQHASRISSIVQVIKDIADQTNLLALNASIEAARAGEQGRGFAVVADEVRKLAERTNQSLGEVDAMISAIQSVGGRAVASMDQARAEASRGAELADATGRTIVELEQGAGQVVATMADISLSLNEQNQSSRLLGGNLESIAQMSEQNDSAVRQLIAGLRALSSMADALREQTRRFSL</sequence>
<keyword evidence="2 8" id="KW-0812">Transmembrane</keyword>
<evidence type="ECO:0000313" key="10">
    <source>
        <dbReference type="EMBL" id="POZ60552.1"/>
    </source>
</evidence>
<dbReference type="GO" id="GO:0016020">
    <property type="term" value="C:membrane"/>
    <property type="evidence" value="ECO:0007669"/>
    <property type="project" value="UniProtKB-SubCell"/>
</dbReference>
<dbReference type="Proteomes" id="UP000237082">
    <property type="component" value="Unassembled WGS sequence"/>
</dbReference>
<dbReference type="AlphaFoldDB" id="A0A2S5DC33"/>
<dbReference type="GO" id="GO:0006935">
    <property type="term" value="P:chemotaxis"/>
    <property type="evidence" value="ECO:0007669"/>
    <property type="project" value="InterPro"/>
</dbReference>
<evidence type="ECO:0000256" key="1">
    <source>
        <dbReference type="ARBA" id="ARBA00004141"/>
    </source>
</evidence>
<dbReference type="PROSITE" id="PS50111">
    <property type="entry name" value="CHEMOTAXIS_TRANSDUC_2"/>
    <property type="match status" value="1"/>
</dbReference>
<dbReference type="CDD" id="cd11386">
    <property type="entry name" value="MCP_signal"/>
    <property type="match status" value="1"/>
</dbReference>
<evidence type="ECO:0000256" key="5">
    <source>
        <dbReference type="ARBA" id="ARBA00023224"/>
    </source>
</evidence>
<dbReference type="GO" id="GO:0004888">
    <property type="term" value="F:transmembrane signaling receptor activity"/>
    <property type="evidence" value="ECO:0007669"/>
    <property type="project" value="InterPro"/>
</dbReference>
<keyword evidence="3 8" id="KW-1133">Transmembrane helix</keyword>
<evidence type="ECO:0000256" key="3">
    <source>
        <dbReference type="ARBA" id="ARBA00022989"/>
    </source>
</evidence>
<evidence type="ECO:0000256" key="2">
    <source>
        <dbReference type="ARBA" id="ARBA00022692"/>
    </source>
</evidence>
<dbReference type="FunFam" id="1.10.287.950:FF:000001">
    <property type="entry name" value="Methyl-accepting chemotaxis sensory transducer"/>
    <property type="match status" value="1"/>
</dbReference>
<dbReference type="Gene3D" id="1.10.287.950">
    <property type="entry name" value="Methyl-accepting chemotaxis protein"/>
    <property type="match status" value="1"/>
</dbReference>
<dbReference type="InterPro" id="IPR024478">
    <property type="entry name" value="HlyB_4HB_MCP"/>
</dbReference>
<comment type="caution">
    <text evidence="10">The sequence shown here is derived from an EMBL/GenBank/DDBJ whole genome shotgun (WGS) entry which is preliminary data.</text>
</comment>